<dbReference type="InterPro" id="IPR004960">
    <property type="entry name" value="LipA_acyltrans"/>
</dbReference>
<dbReference type="GO" id="GO:0016746">
    <property type="term" value="F:acyltransferase activity"/>
    <property type="evidence" value="ECO:0007669"/>
    <property type="project" value="UniProtKB-KW"/>
</dbReference>
<evidence type="ECO:0000256" key="4">
    <source>
        <dbReference type="ARBA" id="ARBA00022679"/>
    </source>
</evidence>
<proteinExistence type="predicted"/>
<dbReference type="InterPro" id="IPR014548">
    <property type="entry name" value="Ac_Trasf"/>
</dbReference>
<evidence type="ECO:0000256" key="3">
    <source>
        <dbReference type="ARBA" id="ARBA00022519"/>
    </source>
</evidence>
<sequence>MSNWHQERERGSALGMRLLFWVYRHGGRYLVQPVVYLVVLYFFLTRAATRRYSRDYLQRAGATSNTWQVWRHHLSFAAALLDRLGAWMGRIQRSDVAFTGHKQLLQLQEQNKGAVLLGAHFGNLEMCRAVVENEGILKLNVILHTANTEKFNRLLDSASDQVQMRLIQVGDITPATAMLLQQKLNDGEFLILLADRLPPENQKRFFSENFLGGKAQFPVGPFWLALMLEAPVYFLAGYRSRAGYRAEMTPLYDGQKVPRREREQTCRRLLGNYITQLERLCRAEPLQWFNFYDYWGIDKPQRKNRQER</sequence>
<keyword evidence="4" id="KW-0808">Transferase</keyword>
<feature type="transmembrane region" description="Helical" evidence="7">
    <location>
        <begin position="26"/>
        <end position="44"/>
    </location>
</feature>
<dbReference type="Pfam" id="PF03279">
    <property type="entry name" value="Lip_A_acyltrans"/>
    <property type="match status" value="1"/>
</dbReference>
<dbReference type="Proteomes" id="UP001139319">
    <property type="component" value="Unassembled WGS sequence"/>
</dbReference>
<keyword evidence="3" id="KW-0997">Cell inner membrane</keyword>
<evidence type="ECO:0000313" key="9">
    <source>
        <dbReference type="Proteomes" id="UP001139319"/>
    </source>
</evidence>
<dbReference type="AlphaFoldDB" id="A0A9X2HXZ4"/>
<dbReference type="GO" id="GO:0009247">
    <property type="term" value="P:glycolipid biosynthetic process"/>
    <property type="evidence" value="ECO:0007669"/>
    <property type="project" value="UniProtKB-ARBA"/>
</dbReference>
<dbReference type="EMBL" id="JAMFTH010000004">
    <property type="protein sequence ID" value="MCP8900130.1"/>
    <property type="molecule type" value="Genomic_DNA"/>
</dbReference>
<name>A0A9X2HXZ4_9GAMM</name>
<evidence type="ECO:0000256" key="6">
    <source>
        <dbReference type="ARBA" id="ARBA00023315"/>
    </source>
</evidence>
<protein>
    <recommendedName>
        <fullName evidence="10">Acyltransferase</fullName>
    </recommendedName>
</protein>
<comment type="subcellular location">
    <subcellularLocation>
        <location evidence="1">Cell inner membrane</location>
    </subcellularLocation>
</comment>
<evidence type="ECO:0000256" key="2">
    <source>
        <dbReference type="ARBA" id="ARBA00022475"/>
    </source>
</evidence>
<reference evidence="8" key="1">
    <citation type="submission" date="2022-05" db="EMBL/GenBank/DDBJ databases">
        <authorList>
            <person name="Sun H.-N."/>
        </authorList>
    </citation>
    <scope>NUCLEOTIDE SEQUENCE</scope>
    <source>
        <strain evidence="8">HB14</strain>
    </source>
</reference>
<evidence type="ECO:0000256" key="1">
    <source>
        <dbReference type="ARBA" id="ARBA00004533"/>
    </source>
</evidence>
<keyword evidence="2" id="KW-1003">Cell membrane</keyword>
<evidence type="ECO:0000256" key="5">
    <source>
        <dbReference type="ARBA" id="ARBA00023136"/>
    </source>
</evidence>
<dbReference type="PIRSF" id="PIRSF028561">
    <property type="entry name" value="Ac_Trasf"/>
    <property type="match status" value="1"/>
</dbReference>
<organism evidence="8 9">
    <name type="scientific">Gilvimarinus xylanilyticus</name>
    <dbReference type="NCBI Taxonomy" id="2944139"/>
    <lineage>
        <taxon>Bacteria</taxon>
        <taxon>Pseudomonadati</taxon>
        <taxon>Pseudomonadota</taxon>
        <taxon>Gammaproteobacteria</taxon>
        <taxon>Cellvibrionales</taxon>
        <taxon>Cellvibrionaceae</taxon>
        <taxon>Gilvimarinus</taxon>
    </lineage>
</organism>
<evidence type="ECO:0000256" key="7">
    <source>
        <dbReference type="SAM" id="Phobius"/>
    </source>
</evidence>
<accession>A0A9X2HXZ4</accession>
<keyword evidence="5 7" id="KW-0472">Membrane</keyword>
<evidence type="ECO:0000313" key="8">
    <source>
        <dbReference type="EMBL" id="MCP8900130.1"/>
    </source>
</evidence>
<dbReference type="RefSeq" id="WP_253968426.1">
    <property type="nucleotide sequence ID" value="NZ_JAMFTH010000004.1"/>
</dbReference>
<comment type="caution">
    <text evidence="8">The sequence shown here is derived from an EMBL/GenBank/DDBJ whole genome shotgun (WGS) entry which is preliminary data.</text>
</comment>
<dbReference type="CDD" id="cd07984">
    <property type="entry name" value="LPLAT_LABLAT-like"/>
    <property type="match status" value="1"/>
</dbReference>
<dbReference type="PANTHER" id="PTHR30606:SF9">
    <property type="entry name" value="LIPID A BIOSYNTHESIS LAUROYLTRANSFERASE"/>
    <property type="match status" value="1"/>
</dbReference>
<gene>
    <name evidence="8" type="ORF">M6D89_12545</name>
</gene>
<keyword evidence="7" id="KW-0812">Transmembrane</keyword>
<dbReference type="GO" id="GO:0005886">
    <property type="term" value="C:plasma membrane"/>
    <property type="evidence" value="ECO:0007669"/>
    <property type="project" value="UniProtKB-SubCell"/>
</dbReference>
<dbReference type="PANTHER" id="PTHR30606">
    <property type="entry name" value="LIPID A BIOSYNTHESIS LAUROYL ACYLTRANSFERASE"/>
    <property type="match status" value="1"/>
</dbReference>
<keyword evidence="6" id="KW-0012">Acyltransferase</keyword>
<keyword evidence="9" id="KW-1185">Reference proteome</keyword>
<reference evidence="8" key="2">
    <citation type="submission" date="2023-01" db="EMBL/GenBank/DDBJ databases">
        <title>Gilvimarinus xylanilyticus HB14 isolated from Caulerpa lentillifera aquaculture base in Hainan, China.</title>
        <authorList>
            <person name="Zhang Y.-J."/>
        </authorList>
    </citation>
    <scope>NUCLEOTIDE SEQUENCE</scope>
    <source>
        <strain evidence="8">HB14</strain>
    </source>
</reference>
<evidence type="ECO:0008006" key="10">
    <source>
        <dbReference type="Google" id="ProtNLM"/>
    </source>
</evidence>
<keyword evidence="7" id="KW-1133">Transmembrane helix</keyword>